<dbReference type="EMBL" id="BPLF01000002">
    <property type="protein sequence ID" value="GIX63752.1"/>
    <property type="molecule type" value="Genomic_DNA"/>
</dbReference>
<dbReference type="AlphaFoldDB" id="A0AAV4LVB1"/>
<dbReference type="Proteomes" id="UP001497744">
    <property type="component" value="Unassembled WGS sequence"/>
</dbReference>
<evidence type="ECO:0000313" key="2">
    <source>
        <dbReference type="Proteomes" id="UP001497744"/>
    </source>
</evidence>
<evidence type="ECO:0000313" key="1">
    <source>
        <dbReference type="EMBL" id="GIX63752.1"/>
    </source>
</evidence>
<accession>A0AAV4LVB1</accession>
<dbReference type="GeneID" id="94195233"/>
<organism evidence="1 2">
    <name type="scientific">Babesia caballi</name>
    <dbReference type="NCBI Taxonomy" id="5871"/>
    <lineage>
        <taxon>Eukaryota</taxon>
        <taxon>Sar</taxon>
        <taxon>Alveolata</taxon>
        <taxon>Apicomplexa</taxon>
        <taxon>Aconoidasida</taxon>
        <taxon>Piroplasmida</taxon>
        <taxon>Babesiidae</taxon>
        <taxon>Babesia</taxon>
    </lineage>
</organism>
<proteinExistence type="predicted"/>
<comment type="caution">
    <text evidence="1">The sequence shown here is derived from an EMBL/GenBank/DDBJ whole genome shotgun (WGS) entry which is preliminary data.</text>
</comment>
<reference evidence="1 2" key="1">
    <citation type="submission" date="2021-06" db="EMBL/GenBank/DDBJ databases">
        <title>Genome sequence of Babesia caballi.</title>
        <authorList>
            <person name="Yamagishi J."/>
            <person name="Kidaka T."/>
            <person name="Ochi A."/>
        </authorList>
    </citation>
    <scope>NUCLEOTIDE SEQUENCE [LARGE SCALE GENOMIC DNA]</scope>
    <source>
        <strain evidence="1">USDA-D6B2</strain>
    </source>
</reference>
<sequence>MVDPGLRLLLHGEVAQIRRERNELRLSQYVLQVDVGAVVHGVEQAPEVPRVYENGPPAGYLAAQPGEGVEDEVAPVQQLLHELRGEELREAYGELVVVKVDEDLREAGDGLPKHGLTQTHTTLRHRLAGPVFRNLRPVPGDELRAHVDAPFLAGLARPSVVGSLARAHQPLLHGVDVNPKVLVFAKHGKVQVLFPAVLHTRILHLPHHEAQGQLLKHRKAVEGRQRVHDARRLLHRHGNVGDLKRHTAQPRVFERLGRGNPLPGVLHQ</sequence>
<gene>
    <name evidence="1" type="ORF">BcabD6B2_31870</name>
</gene>
<dbReference type="RefSeq" id="XP_067715821.1">
    <property type="nucleotide sequence ID" value="XM_067859720.1"/>
</dbReference>
<protein>
    <submittedName>
        <fullName evidence="1">Fuconate dehydratase</fullName>
    </submittedName>
</protein>
<keyword evidence="2" id="KW-1185">Reference proteome</keyword>
<name>A0AAV4LVB1_BABCB</name>